<proteinExistence type="predicted"/>
<reference evidence="4 5" key="1">
    <citation type="journal article" date="2023" name="IScience">
        <title>Expanded male sex-determining region conserved during the evolution of homothallism in the green alga Volvox.</title>
        <authorList>
            <person name="Yamamoto K."/>
            <person name="Matsuzaki R."/>
            <person name="Mahakham W."/>
            <person name="Heman W."/>
            <person name="Sekimoto H."/>
            <person name="Kawachi M."/>
            <person name="Minakuchi Y."/>
            <person name="Toyoda A."/>
            <person name="Nozaki H."/>
        </authorList>
    </citation>
    <scope>NUCLEOTIDE SEQUENCE [LARGE SCALE GENOMIC DNA]</scope>
    <source>
        <strain evidence="4 5">NIES-4468</strain>
    </source>
</reference>
<dbReference type="InterPro" id="IPR001878">
    <property type="entry name" value="Znf_CCHC"/>
</dbReference>
<comment type="caution">
    <text evidence="4">The sequence shown here is derived from an EMBL/GenBank/DDBJ whole genome shotgun (WGS) entry which is preliminary data.</text>
</comment>
<dbReference type="Gene3D" id="4.10.60.10">
    <property type="entry name" value="Zinc finger, CCHC-type"/>
    <property type="match status" value="1"/>
</dbReference>
<evidence type="ECO:0000259" key="3">
    <source>
        <dbReference type="PROSITE" id="PS50158"/>
    </source>
</evidence>
<keyword evidence="5" id="KW-1185">Reference proteome</keyword>
<keyword evidence="1" id="KW-0479">Metal-binding</keyword>
<feature type="region of interest" description="Disordered" evidence="2">
    <location>
        <begin position="23"/>
        <end position="52"/>
    </location>
</feature>
<dbReference type="Proteomes" id="UP001165090">
    <property type="component" value="Unassembled WGS sequence"/>
</dbReference>
<evidence type="ECO:0000313" key="4">
    <source>
        <dbReference type="EMBL" id="GLI65835.1"/>
    </source>
</evidence>
<dbReference type="PROSITE" id="PS50158">
    <property type="entry name" value="ZF_CCHC"/>
    <property type="match status" value="1"/>
</dbReference>
<sequence length="161" mass="17759">MRGAGLSTSDPWLMASVLPEDDKRESSTFITHRSGGNTSSSGQVQGSRQKSNTTCHYCGKPGHLVRVCKTRLAHQQQGNCGHGGGFGLPSVQKPNKKMYAVGIKLRLDAWYLDLASEWHITYDMSELEDVRAVQREKMFTVVGYDGSRISQCTLVTVEQHG</sequence>
<evidence type="ECO:0000313" key="5">
    <source>
        <dbReference type="Proteomes" id="UP001165090"/>
    </source>
</evidence>
<dbReference type="SMART" id="SM00343">
    <property type="entry name" value="ZnF_C2HC"/>
    <property type="match status" value="1"/>
</dbReference>
<evidence type="ECO:0000256" key="2">
    <source>
        <dbReference type="SAM" id="MobiDB-lite"/>
    </source>
</evidence>
<evidence type="ECO:0000256" key="1">
    <source>
        <dbReference type="PROSITE-ProRule" id="PRU00047"/>
    </source>
</evidence>
<dbReference type="InterPro" id="IPR036875">
    <property type="entry name" value="Znf_CCHC_sf"/>
</dbReference>
<organism evidence="4 5">
    <name type="scientific">Volvox africanus</name>
    <dbReference type="NCBI Taxonomy" id="51714"/>
    <lineage>
        <taxon>Eukaryota</taxon>
        <taxon>Viridiplantae</taxon>
        <taxon>Chlorophyta</taxon>
        <taxon>core chlorophytes</taxon>
        <taxon>Chlorophyceae</taxon>
        <taxon>CS clade</taxon>
        <taxon>Chlamydomonadales</taxon>
        <taxon>Volvocaceae</taxon>
        <taxon>Volvox</taxon>
    </lineage>
</organism>
<name>A0ABQ5S7E0_9CHLO</name>
<keyword evidence="1" id="KW-0863">Zinc-finger</keyword>
<protein>
    <recommendedName>
        <fullName evidence="3">CCHC-type domain-containing protein</fullName>
    </recommendedName>
</protein>
<keyword evidence="1" id="KW-0862">Zinc</keyword>
<dbReference type="EMBL" id="BSDZ01000026">
    <property type="protein sequence ID" value="GLI65835.1"/>
    <property type="molecule type" value="Genomic_DNA"/>
</dbReference>
<accession>A0ABQ5S7E0</accession>
<gene>
    <name evidence="4" type="ORF">VaNZ11_009465</name>
</gene>
<dbReference type="SUPFAM" id="SSF57756">
    <property type="entry name" value="Retrovirus zinc finger-like domains"/>
    <property type="match status" value="1"/>
</dbReference>
<feature type="domain" description="CCHC-type" evidence="3">
    <location>
        <begin position="55"/>
        <end position="69"/>
    </location>
</feature>
<feature type="compositionally biased region" description="Polar residues" evidence="2">
    <location>
        <begin position="27"/>
        <end position="52"/>
    </location>
</feature>